<accession>A0ABQ5B676</accession>
<dbReference type="PANTHER" id="PTHR42648:SF28">
    <property type="entry name" value="TRANSPOSON-ENCODED PROTEIN WITH RIBONUCLEASE H-LIKE AND RETROVIRUS ZINC FINGER-LIKE DOMAINS"/>
    <property type="match status" value="1"/>
</dbReference>
<feature type="domain" description="Integrase catalytic" evidence="1">
    <location>
        <begin position="137"/>
        <end position="210"/>
    </location>
</feature>
<organism evidence="2 3">
    <name type="scientific">Tanacetum coccineum</name>
    <dbReference type="NCBI Taxonomy" id="301880"/>
    <lineage>
        <taxon>Eukaryota</taxon>
        <taxon>Viridiplantae</taxon>
        <taxon>Streptophyta</taxon>
        <taxon>Embryophyta</taxon>
        <taxon>Tracheophyta</taxon>
        <taxon>Spermatophyta</taxon>
        <taxon>Magnoliopsida</taxon>
        <taxon>eudicotyledons</taxon>
        <taxon>Gunneridae</taxon>
        <taxon>Pentapetalae</taxon>
        <taxon>asterids</taxon>
        <taxon>campanulids</taxon>
        <taxon>Asterales</taxon>
        <taxon>Asteraceae</taxon>
        <taxon>Asteroideae</taxon>
        <taxon>Anthemideae</taxon>
        <taxon>Anthemidinae</taxon>
        <taxon>Tanacetum</taxon>
    </lineage>
</organism>
<dbReference type="InterPro" id="IPR036397">
    <property type="entry name" value="RNaseH_sf"/>
</dbReference>
<keyword evidence="3" id="KW-1185">Reference proteome</keyword>
<dbReference type="InterPro" id="IPR039537">
    <property type="entry name" value="Retrotran_Ty1/copia-like"/>
</dbReference>
<dbReference type="PANTHER" id="PTHR42648">
    <property type="entry name" value="TRANSPOSASE, PUTATIVE-RELATED"/>
    <property type="match status" value="1"/>
</dbReference>
<evidence type="ECO:0000313" key="3">
    <source>
        <dbReference type="Proteomes" id="UP001151760"/>
    </source>
</evidence>
<gene>
    <name evidence="2" type="ORF">Tco_0857297</name>
</gene>
<dbReference type="SUPFAM" id="SSF53098">
    <property type="entry name" value="Ribonuclease H-like"/>
    <property type="match status" value="1"/>
</dbReference>
<reference evidence="2" key="1">
    <citation type="journal article" date="2022" name="Int. J. Mol. Sci.">
        <title>Draft Genome of Tanacetum Coccineum: Genomic Comparison of Closely Related Tanacetum-Family Plants.</title>
        <authorList>
            <person name="Yamashiro T."/>
            <person name="Shiraishi A."/>
            <person name="Nakayama K."/>
            <person name="Satake H."/>
        </authorList>
    </citation>
    <scope>NUCLEOTIDE SEQUENCE</scope>
</reference>
<dbReference type="InterPro" id="IPR012337">
    <property type="entry name" value="RNaseH-like_sf"/>
</dbReference>
<evidence type="ECO:0000313" key="2">
    <source>
        <dbReference type="EMBL" id="GJT10255.1"/>
    </source>
</evidence>
<name>A0ABQ5B676_9ASTR</name>
<proteinExistence type="predicted"/>
<dbReference type="Proteomes" id="UP001151760">
    <property type="component" value="Unassembled WGS sequence"/>
</dbReference>
<dbReference type="InterPro" id="IPR001584">
    <property type="entry name" value="Integrase_cat-core"/>
</dbReference>
<dbReference type="PROSITE" id="PS50994">
    <property type="entry name" value="INTEGRASE"/>
    <property type="match status" value="1"/>
</dbReference>
<evidence type="ECO:0000259" key="1">
    <source>
        <dbReference type="PROSITE" id="PS50994"/>
    </source>
</evidence>
<protein>
    <submittedName>
        <fullName evidence="2">Retrovirus-related pol polyprotein from transposon TNT 1-94</fullName>
    </submittedName>
</protein>
<comment type="caution">
    <text evidence="2">The sequence shown here is derived from an EMBL/GenBank/DDBJ whole genome shotgun (WGS) entry which is preliminary data.</text>
</comment>
<sequence>MTGAKFDIEKFDGTGDFRLWRIKMRALLIQHGCEAALEVLSADMEAEAKAELNKKAHSACELNASVEEKDSLAQGDRVSSILCDCVLESHKHRVSSVRRHTTQGSGGYGFIFSGSNTKHLESSKSEQIIKKSDWETVKKHLTVAGRSQQNGVAERMNGTLMDKVRCLLIQSGLPKTFWAGKRHYAAYLINRSPLTAIEKKTPMEMWSGHPSDYGMLRIFGCVTHSRVKQDTLKDSGGRSKDQKMAIDDEQGIMKLDQTPDLTNISWLGIEGSEGKNETF</sequence>
<reference evidence="2" key="2">
    <citation type="submission" date="2022-01" db="EMBL/GenBank/DDBJ databases">
        <authorList>
            <person name="Yamashiro T."/>
            <person name="Shiraishi A."/>
            <person name="Satake H."/>
            <person name="Nakayama K."/>
        </authorList>
    </citation>
    <scope>NUCLEOTIDE SEQUENCE</scope>
</reference>
<dbReference type="Gene3D" id="3.30.420.10">
    <property type="entry name" value="Ribonuclease H-like superfamily/Ribonuclease H"/>
    <property type="match status" value="1"/>
</dbReference>
<dbReference type="EMBL" id="BQNB010012973">
    <property type="protein sequence ID" value="GJT10255.1"/>
    <property type="molecule type" value="Genomic_DNA"/>
</dbReference>